<keyword evidence="3" id="KW-1185">Reference proteome</keyword>
<dbReference type="InterPro" id="IPR003593">
    <property type="entry name" value="AAA+_ATPase"/>
</dbReference>
<dbReference type="GO" id="GO:0005524">
    <property type="term" value="F:ATP binding"/>
    <property type="evidence" value="ECO:0007669"/>
    <property type="project" value="InterPro"/>
</dbReference>
<feature type="domain" description="AAA+ ATPase" evidence="1">
    <location>
        <begin position="505"/>
        <end position="644"/>
    </location>
</feature>
<dbReference type="Pfam" id="PF17862">
    <property type="entry name" value="AAA_lid_3"/>
    <property type="match status" value="1"/>
</dbReference>
<dbReference type="InterPro" id="IPR055278">
    <property type="entry name" value="CDC48c"/>
</dbReference>
<dbReference type="InterPro" id="IPR003959">
    <property type="entry name" value="ATPase_AAA_core"/>
</dbReference>
<dbReference type="PANTHER" id="PTHR48470:SF1">
    <property type="entry name" value="CELL DIVISION CONTROL PROTEIN 48 C ISOFORM 1"/>
    <property type="match status" value="1"/>
</dbReference>
<accession>A0A8X8WYY9</accession>
<protein>
    <recommendedName>
        <fullName evidence="1">AAA+ ATPase domain-containing protein</fullName>
    </recommendedName>
</protein>
<dbReference type="PANTHER" id="PTHR48470">
    <property type="entry name" value="CELL DIVISION CONTROL PROTEIN 48 C ISOFORM 1"/>
    <property type="match status" value="1"/>
</dbReference>
<dbReference type="AlphaFoldDB" id="A0A8X8WYY9"/>
<dbReference type="Gene3D" id="3.40.50.300">
    <property type="entry name" value="P-loop containing nucleotide triphosphate hydrolases"/>
    <property type="match status" value="2"/>
</dbReference>
<dbReference type="Pfam" id="PF00004">
    <property type="entry name" value="AAA"/>
    <property type="match status" value="2"/>
</dbReference>
<dbReference type="Gene3D" id="1.10.8.60">
    <property type="match status" value="2"/>
</dbReference>
<dbReference type="EMBL" id="PNBA02000013">
    <property type="protein sequence ID" value="KAG6402633.1"/>
    <property type="molecule type" value="Genomic_DNA"/>
</dbReference>
<proteinExistence type="predicted"/>
<dbReference type="SMART" id="SM00382">
    <property type="entry name" value="AAA"/>
    <property type="match status" value="2"/>
</dbReference>
<reference evidence="2" key="1">
    <citation type="submission" date="2018-01" db="EMBL/GenBank/DDBJ databases">
        <authorList>
            <person name="Mao J.F."/>
        </authorList>
    </citation>
    <scope>NUCLEOTIDE SEQUENCE</scope>
    <source>
        <strain evidence="2">Huo1</strain>
        <tissue evidence="2">Leaf</tissue>
    </source>
</reference>
<dbReference type="SUPFAM" id="SSF52540">
    <property type="entry name" value="P-loop containing nucleoside triphosphate hydrolases"/>
    <property type="match status" value="2"/>
</dbReference>
<organism evidence="2">
    <name type="scientific">Salvia splendens</name>
    <name type="common">Scarlet sage</name>
    <dbReference type="NCBI Taxonomy" id="180675"/>
    <lineage>
        <taxon>Eukaryota</taxon>
        <taxon>Viridiplantae</taxon>
        <taxon>Streptophyta</taxon>
        <taxon>Embryophyta</taxon>
        <taxon>Tracheophyta</taxon>
        <taxon>Spermatophyta</taxon>
        <taxon>Magnoliopsida</taxon>
        <taxon>eudicotyledons</taxon>
        <taxon>Gunneridae</taxon>
        <taxon>Pentapetalae</taxon>
        <taxon>asterids</taxon>
        <taxon>lamiids</taxon>
        <taxon>Lamiales</taxon>
        <taxon>Lamiaceae</taxon>
        <taxon>Nepetoideae</taxon>
        <taxon>Mentheae</taxon>
        <taxon>Salviinae</taxon>
        <taxon>Salvia</taxon>
        <taxon>Salvia subgen. Calosphace</taxon>
        <taxon>core Calosphace</taxon>
    </lineage>
</organism>
<dbReference type="GO" id="GO:0016887">
    <property type="term" value="F:ATP hydrolysis activity"/>
    <property type="evidence" value="ECO:0007669"/>
    <property type="project" value="InterPro"/>
</dbReference>
<gene>
    <name evidence="2" type="ORF">SASPL_134835</name>
</gene>
<reference evidence="2" key="2">
    <citation type="submission" date="2020-08" db="EMBL/GenBank/DDBJ databases">
        <title>Plant Genome Project.</title>
        <authorList>
            <person name="Zhang R.-G."/>
        </authorList>
    </citation>
    <scope>NUCLEOTIDE SEQUENCE</scope>
    <source>
        <strain evidence="2">Huo1</strain>
        <tissue evidence="2">Leaf</tissue>
    </source>
</reference>
<sequence length="757" mass="84893">MGSSHRETPISGEQLSMAGLSDRIAKCLLQCQDQTLRCLIESAAAGAKNLSDAQIVQLICSTFPLTFSHPNRNLLIERVAKITPLWCRRVSAVDEPAAKRPKFDQSWNANRQIEVAKASASASYSDSNGQELDSARSYRFGGCGRDKDANEDNMAIIGDFVQGNKLGVSMTEVKKNEVKWPMFRDIGGLYYILDCLKEEVIAPMFQMKLLCHFGCKPTTAILLHGPPGCGKTMLARAIGNETRVPFYETSAVSLKSGVSGIQELFRRAYKNAPSIVFIDEIDALNSETESLFRCPVKHLIACMKEPVNDGSDSERFNIGRDGYVLTIGATNKTDALDLALRQRFDDEYLLNVPSEIERHGILTVLTRNDKFEDGSDLGKVAKFTQGYVAGDLVELVNKARMIAFKDVFYSRTCRRDFEDMYEAYGIPFSDEQIEEFVLTLECFMEANDKVQPSAEMEDFSPTPYKNWDDVGGLQLLKLELERRIVKLIKFPQVYEFLRESGVKNLPTSFFLYGPSGCGKTSIVEALAKEAGANFMHIKVDELLNLTWPEVLVENIFKRAKSQPPCVVLFDELDLHNLTDKDLERDKDAWKSEIYDLVRKWHFANIECYISDIRKESRVYVIVTSSRLENLERISLIKEDFGRILYAPLPTPEERGEILKILARNKPIDPEVDLMALGKDAACENFSGSDLFALVAEASKFAIDRPLLSCGGNMTIKNEDFEAALAEVSPSLSAKERNKWALHAKKIDVAHGASALDW</sequence>
<dbReference type="Proteomes" id="UP000298416">
    <property type="component" value="Unassembled WGS sequence"/>
</dbReference>
<name>A0A8X8WYY9_SALSN</name>
<evidence type="ECO:0000313" key="2">
    <source>
        <dbReference type="EMBL" id="KAG6402633.1"/>
    </source>
</evidence>
<dbReference type="InterPro" id="IPR003960">
    <property type="entry name" value="ATPase_AAA_CS"/>
</dbReference>
<evidence type="ECO:0000313" key="3">
    <source>
        <dbReference type="Proteomes" id="UP000298416"/>
    </source>
</evidence>
<dbReference type="InterPro" id="IPR041569">
    <property type="entry name" value="AAA_lid_3"/>
</dbReference>
<feature type="domain" description="AAA+ ATPase" evidence="1">
    <location>
        <begin position="217"/>
        <end position="354"/>
    </location>
</feature>
<dbReference type="InterPro" id="IPR027417">
    <property type="entry name" value="P-loop_NTPase"/>
</dbReference>
<evidence type="ECO:0000259" key="1">
    <source>
        <dbReference type="SMART" id="SM00382"/>
    </source>
</evidence>
<dbReference type="PROSITE" id="PS00674">
    <property type="entry name" value="AAA"/>
    <property type="match status" value="1"/>
</dbReference>
<comment type="caution">
    <text evidence="2">The sequence shown here is derived from an EMBL/GenBank/DDBJ whole genome shotgun (WGS) entry which is preliminary data.</text>
</comment>